<dbReference type="Gene3D" id="3.40.50.2000">
    <property type="entry name" value="Glycogen Phosphorylase B"/>
    <property type="match status" value="1"/>
</dbReference>
<evidence type="ECO:0000313" key="10">
    <source>
        <dbReference type="Proteomes" id="UP000608579"/>
    </source>
</evidence>
<dbReference type="PANTHER" id="PTHR45918:SF1">
    <property type="entry name" value="ALPHA-1,3_1,6-MANNOSYLTRANSFERASE ALG2"/>
    <property type="match status" value="1"/>
</dbReference>
<protein>
    <recommendedName>
        <fullName evidence="8">Glycosyltransferase subfamily 4-like N-terminal domain-containing protein</fullName>
    </recommendedName>
</protein>
<evidence type="ECO:0000256" key="1">
    <source>
        <dbReference type="ARBA" id="ARBA00004586"/>
    </source>
</evidence>
<feature type="non-terminal residue" evidence="9">
    <location>
        <position position="216"/>
    </location>
</feature>
<evidence type="ECO:0000256" key="5">
    <source>
        <dbReference type="ARBA" id="ARBA00022824"/>
    </source>
</evidence>
<keyword evidence="5" id="KW-0256">Endoplasmic reticulum</keyword>
<keyword evidence="3" id="KW-0808">Transferase</keyword>
<evidence type="ECO:0000256" key="3">
    <source>
        <dbReference type="ARBA" id="ARBA00022679"/>
    </source>
</evidence>
<comment type="pathway">
    <text evidence="2">Protein modification; protein glycosylation.</text>
</comment>
<comment type="subcellular location">
    <subcellularLocation>
        <location evidence="1">Endoplasmic reticulum membrane</location>
    </subcellularLocation>
</comment>
<proteinExistence type="predicted"/>
<keyword evidence="6" id="KW-1133">Transmembrane helix</keyword>
<keyword evidence="7" id="KW-0472">Membrane</keyword>
<sequence>MRILLVHPHLDLRGGSERLTSVLASKLVELGHEVGVVTASLDPEWFRTNNKARVYCIERRFESGDLLTDSLLAVFNAIREAMLRLEPEKTLVVIQEPVYAALMKMASRRDVPVAMYVHFPYDEEITDENLPEYLKRYRFPMLADRFVPVVDNIICNSRYTAKAIMRYWRRGAAVVYPPIPEFFLQSSPEPDSERENIVLYVARTVPHKQQAALVRW</sequence>
<dbReference type="Proteomes" id="UP000608579">
    <property type="component" value="Unassembled WGS sequence"/>
</dbReference>
<gene>
    <name evidence="9" type="ORF">EYH45_07895</name>
</gene>
<dbReference type="EMBL" id="DQVM01000157">
    <property type="protein sequence ID" value="HIQ30464.1"/>
    <property type="molecule type" value="Genomic_DNA"/>
</dbReference>
<dbReference type="GO" id="GO:0004378">
    <property type="term" value="F:GDP-Man:Man(1)GlcNAc(2)-PP-Dol alpha-1,3-mannosyltransferase activity"/>
    <property type="evidence" value="ECO:0007669"/>
    <property type="project" value="InterPro"/>
</dbReference>
<evidence type="ECO:0000256" key="2">
    <source>
        <dbReference type="ARBA" id="ARBA00004922"/>
    </source>
</evidence>
<dbReference type="InterPro" id="IPR028098">
    <property type="entry name" value="Glyco_trans_4-like_N"/>
</dbReference>
<organism evidence="9 10">
    <name type="scientific">Caldiarchaeum subterraneum</name>
    <dbReference type="NCBI Taxonomy" id="311458"/>
    <lineage>
        <taxon>Archaea</taxon>
        <taxon>Nitrososphaerota</taxon>
        <taxon>Candidatus Caldarchaeales</taxon>
        <taxon>Candidatus Caldarchaeaceae</taxon>
        <taxon>Candidatus Caldarchaeum</taxon>
    </lineage>
</organism>
<keyword evidence="4" id="KW-0812">Transmembrane</keyword>
<accession>A0A833EAK5</accession>
<evidence type="ECO:0000259" key="8">
    <source>
        <dbReference type="Pfam" id="PF13439"/>
    </source>
</evidence>
<evidence type="ECO:0000256" key="7">
    <source>
        <dbReference type="ARBA" id="ARBA00023136"/>
    </source>
</evidence>
<dbReference type="SUPFAM" id="SSF53756">
    <property type="entry name" value="UDP-Glycosyltransferase/glycogen phosphorylase"/>
    <property type="match status" value="1"/>
</dbReference>
<dbReference type="PANTHER" id="PTHR45918">
    <property type="entry name" value="ALPHA-1,3/1,6-MANNOSYLTRANSFERASE ALG2"/>
    <property type="match status" value="1"/>
</dbReference>
<evidence type="ECO:0000256" key="4">
    <source>
        <dbReference type="ARBA" id="ARBA00022692"/>
    </source>
</evidence>
<reference evidence="9" key="1">
    <citation type="journal article" date="2020" name="ISME J.">
        <title>Gammaproteobacteria mediating utilization of methyl-, sulfur- and petroleum organic compounds in deep ocean hydrothermal plumes.</title>
        <authorList>
            <person name="Zhou Z."/>
            <person name="Liu Y."/>
            <person name="Pan J."/>
            <person name="Cron B.R."/>
            <person name="Toner B.M."/>
            <person name="Anantharaman K."/>
            <person name="Breier J.A."/>
            <person name="Dick G.J."/>
            <person name="Li M."/>
        </authorList>
    </citation>
    <scope>NUCLEOTIDE SEQUENCE</scope>
    <source>
        <strain evidence="9">SZUA-1515</strain>
    </source>
</reference>
<name>A0A833EAK5_CALS0</name>
<dbReference type="Pfam" id="PF13439">
    <property type="entry name" value="Glyco_transf_4"/>
    <property type="match status" value="1"/>
</dbReference>
<dbReference type="AlphaFoldDB" id="A0A833EAK5"/>
<comment type="caution">
    <text evidence="9">The sequence shown here is derived from an EMBL/GenBank/DDBJ whole genome shotgun (WGS) entry which is preliminary data.</text>
</comment>
<feature type="domain" description="Glycosyltransferase subfamily 4-like N-terminal" evidence="8">
    <location>
        <begin position="14"/>
        <end position="179"/>
    </location>
</feature>
<dbReference type="InterPro" id="IPR027054">
    <property type="entry name" value="ALG2"/>
</dbReference>
<evidence type="ECO:0000256" key="6">
    <source>
        <dbReference type="ARBA" id="ARBA00022989"/>
    </source>
</evidence>
<evidence type="ECO:0000313" key="9">
    <source>
        <dbReference type="EMBL" id="HIQ30464.1"/>
    </source>
</evidence>